<name>A0ABV7FW77_9PROT</name>
<comment type="caution">
    <text evidence="1">The sequence shown here is derived from an EMBL/GenBank/DDBJ whole genome shotgun (WGS) entry which is preliminary data.</text>
</comment>
<accession>A0ABV7FW77</accession>
<gene>
    <name evidence="1" type="ORF">ACFOD4_00465</name>
</gene>
<organism evidence="1 2">
    <name type="scientific">Teichococcus globiformis</name>
    <dbReference type="NCBI Taxonomy" id="2307229"/>
    <lineage>
        <taxon>Bacteria</taxon>
        <taxon>Pseudomonadati</taxon>
        <taxon>Pseudomonadota</taxon>
        <taxon>Alphaproteobacteria</taxon>
        <taxon>Acetobacterales</taxon>
        <taxon>Roseomonadaceae</taxon>
        <taxon>Roseomonas</taxon>
    </lineage>
</organism>
<keyword evidence="2" id="KW-1185">Reference proteome</keyword>
<dbReference type="Proteomes" id="UP001595593">
    <property type="component" value="Unassembled WGS sequence"/>
</dbReference>
<dbReference type="Gene3D" id="3.30.70.1790">
    <property type="entry name" value="RepB DNA-primase, N-terminal domain"/>
    <property type="match status" value="1"/>
</dbReference>
<evidence type="ECO:0000313" key="1">
    <source>
        <dbReference type="EMBL" id="MFC3123516.1"/>
    </source>
</evidence>
<evidence type="ECO:0008006" key="3">
    <source>
        <dbReference type="Google" id="ProtNLM"/>
    </source>
</evidence>
<proteinExistence type="predicted"/>
<evidence type="ECO:0000313" key="2">
    <source>
        <dbReference type="Proteomes" id="UP001595593"/>
    </source>
</evidence>
<protein>
    <recommendedName>
        <fullName evidence="3">RepB-like DNA primase domain-containing protein</fullName>
    </recommendedName>
</protein>
<dbReference type="EMBL" id="JBHRTN010000002">
    <property type="protein sequence ID" value="MFC3123516.1"/>
    <property type="molecule type" value="Genomic_DNA"/>
</dbReference>
<sequence length="239" mass="25375">MIGGEFPSHIQPTAFEQRGLAERVRADAILSGLPASTRCAGAPAPLTAPAWQDVEAGLRWTLETVGPTTIVAIKPDGPTAGMYLDHVTLPDVVPWATTRNNAEWNLYFHVNQPRSGLAKKAAKADIVAIRAAAFLDIDAKGGRNMEEALAAITALPLPPPSVIIASGGGYQPIWLLAAPMPPELEVVARVESLGRRLEPLAGSDHVSHIDRLLRLPFTMNHPNAAKRAAGRGVSFSGLL</sequence>
<dbReference type="RefSeq" id="WP_379592469.1">
    <property type="nucleotide sequence ID" value="NZ_JBHRTN010000002.1"/>
</dbReference>
<reference evidence="2" key="1">
    <citation type="journal article" date="2019" name="Int. J. Syst. Evol. Microbiol.">
        <title>The Global Catalogue of Microorganisms (GCM) 10K type strain sequencing project: providing services to taxonomists for standard genome sequencing and annotation.</title>
        <authorList>
            <consortium name="The Broad Institute Genomics Platform"/>
            <consortium name="The Broad Institute Genome Sequencing Center for Infectious Disease"/>
            <person name="Wu L."/>
            <person name="Ma J."/>
        </authorList>
    </citation>
    <scope>NUCLEOTIDE SEQUENCE [LARGE SCALE GENOMIC DNA]</scope>
    <source>
        <strain evidence="2">KCTC 52094</strain>
    </source>
</reference>